<sequence>MSLSKRAAKDAQWLQYRPMIQRMIVDDKSQEEIRQSLEDNSFRVTKSQLEYKLKIWDIRKRLPKTRSEAVWQYTDAWLLKREAEGKSSEVIIDGKIVNSAKVRKERSRHQKSTLARYTQHAPDT</sequence>
<feature type="compositionally biased region" description="Basic residues" evidence="1">
    <location>
        <begin position="102"/>
        <end position="111"/>
    </location>
</feature>
<dbReference type="InterPro" id="IPR025676">
    <property type="entry name" value="Clr5_dom"/>
</dbReference>
<comment type="caution">
    <text evidence="3">The sequence shown here is derived from an EMBL/GenBank/DDBJ whole genome shotgun (WGS) entry which is preliminary data.</text>
</comment>
<dbReference type="Pfam" id="PF14420">
    <property type="entry name" value="Clr5"/>
    <property type="match status" value="1"/>
</dbReference>
<evidence type="ECO:0000259" key="2">
    <source>
        <dbReference type="Pfam" id="PF14420"/>
    </source>
</evidence>
<gene>
    <name evidence="3" type="ORF">QIS74_01390</name>
</gene>
<accession>A0AAV9TPN0</accession>
<dbReference type="AlphaFoldDB" id="A0AAV9TPN0"/>
<name>A0AAV9TPN0_9PEZI</name>
<reference evidence="3 4" key="1">
    <citation type="submission" date="2023-04" db="EMBL/GenBank/DDBJ databases">
        <title>Colletotrichum tabacum stain YC1 causing leaf anthracnose on Nicotiana tabacum(L.) cv.</title>
        <authorList>
            <person name="Ji Z."/>
            <person name="Wang M."/>
            <person name="Zhang J."/>
            <person name="Wang N."/>
            <person name="Zhou Z."/>
        </authorList>
    </citation>
    <scope>NUCLEOTIDE SEQUENCE [LARGE SCALE GENOMIC DNA]</scope>
    <source>
        <strain evidence="3 4">YC1</strain>
    </source>
</reference>
<proteinExistence type="predicted"/>
<feature type="domain" description="Clr5" evidence="2">
    <location>
        <begin position="10"/>
        <end position="60"/>
    </location>
</feature>
<organism evidence="3 4">
    <name type="scientific">Colletotrichum tabaci</name>
    <dbReference type="NCBI Taxonomy" id="1209068"/>
    <lineage>
        <taxon>Eukaryota</taxon>
        <taxon>Fungi</taxon>
        <taxon>Dikarya</taxon>
        <taxon>Ascomycota</taxon>
        <taxon>Pezizomycotina</taxon>
        <taxon>Sordariomycetes</taxon>
        <taxon>Hypocreomycetidae</taxon>
        <taxon>Glomerellales</taxon>
        <taxon>Glomerellaceae</taxon>
        <taxon>Colletotrichum</taxon>
        <taxon>Colletotrichum destructivum species complex</taxon>
    </lineage>
</organism>
<evidence type="ECO:0000313" key="4">
    <source>
        <dbReference type="Proteomes" id="UP001327957"/>
    </source>
</evidence>
<feature type="region of interest" description="Disordered" evidence="1">
    <location>
        <begin position="102"/>
        <end position="124"/>
    </location>
</feature>
<protein>
    <submittedName>
        <fullName evidence="3">Ankyrin repeat containing protein</fullName>
    </submittedName>
</protein>
<evidence type="ECO:0000256" key="1">
    <source>
        <dbReference type="SAM" id="MobiDB-lite"/>
    </source>
</evidence>
<evidence type="ECO:0000313" key="3">
    <source>
        <dbReference type="EMBL" id="KAK6225343.1"/>
    </source>
</evidence>
<dbReference type="EMBL" id="JASAOK010000002">
    <property type="protein sequence ID" value="KAK6225343.1"/>
    <property type="molecule type" value="Genomic_DNA"/>
</dbReference>
<dbReference type="Proteomes" id="UP001327957">
    <property type="component" value="Unassembled WGS sequence"/>
</dbReference>
<keyword evidence="4" id="KW-1185">Reference proteome</keyword>